<evidence type="ECO:0000256" key="1">
    <source>
        <dbReference type="SAM" id="MobiDB-lite"/>
    </source>
</evidence>
<name>A0ABU4KXM5_9ACTN</name>
<dbReference type="RefSeq" id="WP_086764609.1">
    <property type="nucleotide sequence ID" value="NZ_JAGJBZ010000002.1"/>
</dbReference>
<sequence>MPSSVTPRTLDRLARRLDGLADRVPSTPEAVDPVALADDISVLAHHLQRTVERAQARFTAPETVHPSERATLVQLATATAGIAHALHTLTEALAYATTGFQREGTGKPIPSHLRSDPQILRTLAAEHCVTARFRLRDTATALREASAPSRPSAPQASRPPTQPATTPQSRQPARR</sequence>
<keyword evidence="3" id="KW-1185">Reference proteome</keyword>
<feature type="region of interest" description="Disordered" evidence="1">
    <location>
        <begin position="140"/>
        <end position="175"/>
    </location>
</feature>
<feature type="compositionally biased region" description="Low complexity" evidence="1">
    <location>
        <begin position="145"/>
        <end position="175"/>
    </location>
</feature>
<comment type="caution">
    <text evidence="2">The sequence shown here is derived from an EMBL/GenBank/DDBJ whole genome shotgun (WGS) entry which is preliminary data.</text>
</comment>
<evidence type="ECO:0000313" key="3">
    <source>
        <dbReference type="Proteomes" id="UP001271723"/>
    </source>
</evidence>
<gene>
    <name evidence="2" type="ORF">PV517_05620</name>
</gene>
<dbReference type="EMBL" id="JARAVY010000002">
    <property type="protein sequence ID" value="MDX2908182.1"/>
    <property type="molecule type" value="Genomic_DNA"/>
</dbReference>
<proteinExistence type="predicted"/>
<dbReference type="Proteomes" id="UP001271723">
    <property type="component" value="Unassembled WGS sequence"/>
</dbReference>
<evidence type="ECO:0000313" key="2">
    <source>
        <dbReference type="EMBL" id="MDX2908182.1"/>
    </source>
</evidence>
<organism evidence="2 3">
    <name type="scientific">Streptomyces griseiscabiei</name>
    <dbReference type="NCBI Taxonomy" id="2993540"/>
    <lineage>
        <taxon>Bacteria</taxon>
        <taxon>Bacillati</taxon>
        <taxon>Actinomycetota</taxon>
        <taxon>Actinomycetes</taxon>
        <taxon>Kitasatosporales</taxon>
        <taxon>Streptomycetaceae</taxon>
        <taxon>Streptomyces</taxon>
    </lineage>
</organism>
<accession>A0ABU4KXM5</accession>
<protein>
    <submittedName>
        <fullName evidence="2">Uncharacterized protein</fullName>
    </submittedName>
</protein>
<reference evidence="2 3" key="1">
    <citation type="journal article" date="2023" name="Microb. Genom.">
        <title>Mesoterricola silvestris gen. nov., sp. nov., Mesoterricola sediminis sp. nov., Geothrix oryzae sp. nov., Geothrix edaphica sp. nov., Geothrix rubra sp. nov., and Geothrix limicola sp. nov., six novel members of Acidobacteriota isolated from soils.</title>
        <authorList>
            <person name="Weisberg A.J."/>
            <person name="Pearce E."/>
            <person name="Kramer C.G."/>
            <person name="Chang J.H."/>
            <person name="Clarke C.R."/>
        </authorList>
    </citation>
    <scope>NUCLEOTIDE SEQUENCE [LARGE SCALE GENOMIC DNA]</scope>
    <source>
        <strain evidence="2 3">NRRL_B-2795</strain>
    </source>
</reference>